<keyword evidence="1" id="KW-0233">DNA recombination</keyword>
<dbReference type="Gene3D" id="1.10.443.10">
    <property type="entry name" value="Intergrase catalytic core"/>
    <property type="match status" value="1"/>
</dbReference>
<sequence>MPKDKGRLFREGCKTFQRLAEQCTFKLPKGQLTHVLRHTFASHFMVNGGNILTL</sequence>
<gene>
    <name evidence="2" type="ORF">NP603_12185</name>
</gene>
<name>A0ABT1UI27_9GAMM</name>
<dbReference type="Proteomes" id="UP001524569">
    <property type="component" value="Unassembled WGS sequence"/>
</dbReference>
<dbReference type="RefSeq" id="WP_256611157.1">
    <property type="nucleotide sequence ID" value="NZ_JANIBM010000013.1"/>
</dbReference>
<dbReference type="InterPro" id="IPR011010">
    <property type="entry name" value="DNA_brk_join_enz"/>
</dbReference>
<dbReference type="SUPFAM" id="SSF56349">
    <property type="entry name" value="DNA breaking-rejoining enzymes"/>
    <property type="match status" value="1"/>
</dbReference>
<organism evidence="2 3">
    <name type="scientific">Methylomonas aurea</name>
    <dbReference type="NCBI Taxonomy" id="2952224"/>
    <lineage>
        <taxon>Bacteria</taxon>
        <taxon>Pseudomonadati</taxon>
        <taxon>Pseudomonadota</taxon>
        <taxon>Gammaproteobacteria</taxon>
        <taxon>Methylococcales</taxon>
        <taxon>Methylococcaceae</taxon>
        <taxon>Methylomonas</taxon>
    </lineage>
</organism>
<reference evidence="2 3" key="1">
    <citation type="submission" date="2022-07" db="EMBL/GenBank/DDBJ databases">
        <title>Methylomonas rivi sp. nov., Methylomonas rosea sp. nov., Methylomonas aureus sp. nov. and Methylomonas subterranea sp. nov., four novel methanotrophs isolated from a freshwater creek and the deep terrestrial subsurface.</title>
        <authorList>
            <person name="Abin C."/>
            <person name="Sankaranarayanan K."/>
            <person name="Garner C."/>
            <person name="Sindelar R."/>
            <person name="Kotary K."/>
            <person name="Garner R."/>
            <person name="Barclay S."/>
            <person name="Lawson P."/>
            <person name="Krumholz L."/>
        </authorList>
    </citation>
    <scope>NUCLEOTIDE SEQUENCE [LARGE SCALE GENOMIC DNA]</scope>
    <source>
        <strain evidence="2 3">SURF-1</strain>
    </source>
</reference>
<proteinExistence type="predicted"/>
<evidence type="ECO:0000313" key="2">
    <source>
        <dbReference type="EMBL" id="MCQ8181869.1"/>
    </source>
</evidence>
<evidence type="ECO:0000256" key="1">
    <source>
        <dbReference type="ARBA" id="ARBA00023172"/>
    </source>
</evidence>
<accession>A0ABT1UI27</accession>
<protein>
    <recommendedName>
        <fullName evidence="4">Integrase</fullName>
    </recommendedName>
</protein>
<keyword evidence="3" id="KW-1185">Reference proteome</keyword>
<dbReference type="InterPro" id="IPR013762">
    <property type="entry name" value="Integrase-like_cat_sf"/>
</dbReference>
<dbReference type="EMBL" id="JANIBM010000013">
    <property type="protein sequence ID" value="MCQ8181869.1"/>
    <property type="molecule type" value="Genomic_DNA"/>
</dbReference>
<evidence type="ECO:0008006" key="4">
    <source>
        <dbReference type="Google" id="ProtNLM"/>
    </source>
</evidence>
<comment type="caution">
    <text evidence="2">The sequence shown here is derived from an EMBL/GenBank/DDBJ whole genome shotgun (WGS) entry which is preliminary data.</text>
</comment>
<evidence type="ECO:0000313" key="3">
    <source>
        <dbReference type="Proteomes" id="UP001524569"/>
    </source>
</evidence>